<feature type="domain" description="Peptidase C-terminal archaeal/bacterial" evidence="8">
    <location>
        <begin position="979"/>
        <end position="1044"/>
    </location>
</feature>
<evidence type="ECO:0000259" key="8">
    <source>
        <dbReference type="Pfam" id="PF04151"/>
    </source>
</evidence>
<keyword evidence="2 5" id="KW-0645">Protease</keyword>
<comment type="caution">
    <text evidence="9">The sequence shown here is derived from an EMBL/GenBank/DDBJ whole genome shotgun (WGS) entry which is preliminary data.</text>
</comment>
<feature type="active site" description="Charge relay system" evidence="5">
    <location>
        <position position="233"/>
    </location>
</feature>
<dbReference type="PANTHER" id="PTHR43806">
    <property type="entry name" value="PEPTIDASE S8"/>
    <property type="match status" value="1"/>
</dbReference>
<gene>
    <name evidence="9" type="ORF">Sxan_70300</name>
</gene>
<proteinExistence type="inferred from homology"/>
<dbReference type="GO" id="GO:0004252">
    <property type="term" value="F:serine-type endopeptidase activity"/>
    <property type="evidence" value="ECO:0007669"/>
    <property type="project" value="UniProtKB-UniRule"/>
</dbReference>
<feature type="domain" description="Peptidase S8/S53" evidence="7">
    <location>
        <begin position="224"/>
        <end position="662"/>
    </location>
</feature>
<keyword evidence="10" id="KW-1185">Reference proteome</keyword>
<dbReference type="PROSITE" id="PS00136">
    <property type="entry name" value="SUBTILASE_ASP"/>
    <property type="match status" value="1"/>
</dbReference>
<evidence type="ECO:0000313" key="10">
    <source>
        <dbReference type="Proteomes" id="UP000600026"/>
    </source>
</evidence>
<evidence type="ECO:0000256" key="1">
    <source>
        <dbReference type="ARBA" id="ARBA00011073"/>
    </source>
</evidence>
<organism evidence="9 10">
    <name type="scientific">Streptomyces xanthophaeus</name>
    <dbReference type="NCBI Taxonomy" id="67385"/>
    <lineage>
        <taxon>Bacteria</taxon>
        <taxon>Bacillati</taxon>
        <taxon>Actinomycetota</taxon>
        <taxon>Actinomycetes</taxon>
        <taxon>Kitasatosporales</taxon>
        <taxon>Streptomycetaceae</taxon>
        <taxon>Streptomyces</taxon>
    </lineage>
</organism>
<accession>A0A919H7R0</accession>
<dbReference type="GO" id="GO:0006508">
    <property type="term" value="P:proteolysis"/>
    <property type="evidence" value="ECO:0007669"/>
    <property type="project" value="UniProtKB-KW"/>
</dbReference>
<evidence type="ECO:0000256" key="3">
    <source>
        <dbReference type="ARBA" id="ARBA00022801"/>
    </source>
</evidence>
<dbReference type="EMBL" id="BNEE01000006">
    <property type="protein sequence ID" value="GHI89666.1"/>
    <property type="molecule type" value="Genomic_DNA"/>
</dbReference>
<dbReference type="Pfam" id="PF04151">
    <property type="entry name" value="PPC"/>
    <property type="match status" value="1"/>
</dbReference>
<evidence type="ECO:0000259" key="7">
    <source>
        <dbReference type="Pfam" id="PF00082"/>
    </source>
</evidence>
<dbReference type="Gene3D" id="3.40.50.200">
    <property type="entry name" value="Peptidase S8/S53 domain"/>
    <property type="match status" value="2"/>
</dbReference>
<dbReference type="PRINTS" id="PR00723">
    <property type="entry name" value="SUBTILISIN"/>
</dbReference>
<dbReference type="InterPro" id="IPR023828">
    <property type="entry name" value="Peptidase_S8_Ser-AS"/>
</dbReference>
<evidence type="ECO:0000256" key="5">
    <source>
        <dbReference type="PROSITE-ProRule" id="PRU01240"/>
    </source>
</evidence>
<dbReference type="PROSITE" id="PS51892">
    <property type="entry name" value="SUBTILASE"/>
    <property type="match status" value="1"/>
</dbReference>
<evidence type="ECO:0000313" key="9">
    <source>
        <dbReference type="EMBL" id="GHI89666.1"/>
    </source>
</evidence>
<reference evidence="9" key="1">
    <citation type="submission" date="2020-09" db="EMBL/GenBank/DDBJ databases">
        <title>Whole genome shotgun sequence of Streptomyces xanthophaeus NBRC 12829.</title>
        <authorList>
            <person name="Komaki H."/>
            <person name="Tamura T."/>
        </authorList>
    </citation>
    <scope>NUCLEOTIDE SEQUENCE</scope>
    <source>
        <strain evidence="9">NBRC 12829</strain>
    </source>
</reference>
<protein>
    <submittedName>
        <fullName evidence="9">Serine protease</fullName>
    </submittedName>
</protein>
<dbReference type="InterPro" id="IPR036852">
    <property type="entry name" value="Peptidase_S8/S53_dom_sf"/>
</dbReference>
<dbReference type="InterPro" id="IPR023827">
    <property type="entry name" value="Peptidase_S8_Asp-AS"/>
</dbReference>
<evidence type="ECO:0000256" key="4">
    <source>
        <dbReference type="ARBA" id="ARBA00022825"/>
    </source>
</evidence>
<dbReference type="InterPro" id="IPR015500">
    <property type="entry name" value="Peptidase_S8_subtilisin-rel"/>
</dbReference>
<keyword evidence="3 5" id="KW-0378">Hydrolase</keyword>
<feature type="active site" description="Charge relay system" evidence="5">
    <location>
        <position position="415"/>
    </location>
</feature>
<evidence type="ECO:0000256" key="2">
    <source>
        <dbReference type="ARBA" id="ARBA00022670"/>
    </source>
</evidence>
<dbReference type="InterPro" id="IPR050131">
    <property type="entry name" value="Peptidase_S8_subtilisin-like"/>
</dbReference>
<feature type="active site" description="Charge relay system" evidence="5">
    <location>
        <position position="611"/>
    </location>
</feature>
<dbReference type="InterPro" id="IPR000209">
    <property type="entry name" value="Peptidase_S8/S53_dom"/>
</dbReference>
<keyword evidence="4 5" id="KW-0720">Serine protease</keyword>
<dbReference type="InterPro" id="IPR007280">
    <property type="entry name" value="Peptidase_C_arc/bac"/>
</dbReference>
<evidence type="ECO:0000256" key="6">
    <source>
        <dbReference type="RuleBase" id="RU003355"/>
    </source>
</evidence>
<dbReference type="Gene3D" id="2.60.120.380">
    <property type="match status" value="1"/>
</dbReference>
<dbReference type="PROSITE" id="PS00138">
    <property type="entry name" value="SUBTILASE_SER"/>
    <property type="match status" value="1"/>
</dbReference>
<dbReference type="Proteomes" id="UP000600026">
    <property type="component" value="Unassembled WGS sequence"/>
</dbReference>
<dbReference type="Pfam" id="PF00082">
    <property type="entry name" value="Peptidase_S8"/>
    <property type="match status" value="1"/>
</dbReference>
<dbReference type="AlphaFoldDB" id="A0A919H7R0"/>
<sequence length="1130" mass="117270">MRKADRSSGTEIRTVSFTYPGMLMTLESPSSIPGARRVARVAAAAGLVAALAAAGAVPAFAATGADAPGTNPAVKSADQKLGSADAELLQEAKAKGDANVTVMVATAPGQTKQVAEQLDAVQGASVGRTYDNLGYVRATLPTAQAEAALKAAAKLSSVHGIDLRHEIQLPDPRPDADRETGTVKKTAAETYAAPDKNTPAKNPYNPSFETGAVDFVEDNPQADGRGVTIGIMDSGVDLGHPALQTTTTGERKIVDWVTATDPITDNDATWRAQITPVTPSGGTFTAGGQSWKAPEGSFQWSRFSESITATGDAAGDVNRDGDTTDRFGLLYDAAAGTVRVDTDQDGDFTNNEPMKPYKDGYQIGYFGTDNPATEVAERIPFVIEIRKDVPMDPLGGDWVGKKADFVNVGIIESEHGTHVAGITAANSLFGGKMNGEAPGAKLVSSRACSWGGGCTNIALTEGMIDLVVNRGVDIVNMSIGGLPALNDGNNARSELYKNLIDTYGVQLVISAGNSGPGVNTIGDPSLADKVISVGAAVSKETWAANYGSGVAKKYNMFPFSSRGPREDGGFTPTITAPGASINTIQTWLPGAPVAEAGYTLPAGYGMLQGTSMSSPQAAGASALLISAAKQQNIKLTPASLRVALTSSAKKIADVPAHAQGSGLIDVPGAWESIQRDAKANEFTVKAPVDTAIDQFLKTPGFGTGLYDREGGLKVGQKKVYNVVVTRTTGVKYGTRHNLSWRNDDGTFKVIGGYDYVTLPLNKPVTIKVEANAKSAGVHSGILQLDDETTEGIDKQILTTVVASAPLAKPAFALSETSSVQRNSHKSYFVTVPAGAKSLEVALSGLGADSQTRFIAIHPYGVPVDPTSTVNCYPNYNNPANTCRPDVRSYPEPAPGVWEIEVESRRTSPLLDNPYKLDISLLGAAFDPAVKVLPEVKQGTPAPVQWSVKNEAASITGGKLKGGPLGSAKVAKPTIANGETHTTEVAVAAGTSRLDVSIGKVSDTAADLDLEVYKDGVKVGSAADGDSEEAVSLVNPAAGTYTVKVIGYAIPSGSTTYDYRDVFFSAALGSVQVDEAAAVNLATGATASVSANVLVTSAAPEGRQFFGQVQLLTARGTAAGTGSVQIEKVLP</sequence>
<dbReference type="PANTHER" id="PTHR43806:SF11">
    <property type="entry name" value="CEREVISIN-RELATED"/>
    <property type="match status" value="1"/>
</dbReference>
<dbReference type="SUPFAM" id="SSF52743">
    <property type="entry name" value="Subtilisin-like"/>
    <property type="match status" value="1"/>
</dbReference>
<name>A0A919H7R0_9ACTN</name>
<comment type="similarity">
    <text evidence="1 5 6">Belongs to the peptidase S8 family.</text>
</comment>